<feature type="non-terminal residue" evidence="6">
    <location>
        <position position="875"/>
    </location>
</feature>
<accession>A0A6J1QDP1</accession>
<protein>
    <submittedName>
        <fullName evidence="6">Fatty acid synthase-like</fullName>
    </submittedName>
</protein>
<dbReference type="InterPro" id="IPR014030">
    <property type="entry name" value="Ketoacyl_synth_N"/>
</dbReference>
<dbReference type="InterPro" id="IPR016039">
    <property type="entry name" value="Thiolase-like"/>
</dbReference>
<dbReference type="SUPFAM" id="SSF53901">
    <property type="entry name" value="Thiolase-like"/>
    <property type="match status" value="1"/>
</dbReference>
<dbReference type="PROSITE" id="PS52004">
    <property type="entry name" value="KS3_2"/>
    <property type="match status" value="1"/>
</dbReference>
<keyword evidence="5" id="KW-1185">Reference proteome</keyword>
<keyword evidence="2" id="KW-0597">Phosphoprotein</keyword>
<dbReference type="InterPro" id="IPR016036">
    <property type="entry name" value="Malonyl_transacylase_ACP-bd"/>
</dbReference>
<dbReference type="GO" id="GO:0004312">
    <property type="term" value="F:fatty acid synthase activity"/>
    <property type="evidence" value="ECO:0007669"/>
    <property type="project" value="TreeGrafter"/>
</dbReference>
<organism evidence="5 6">
    <name type="scientific">Temnothorax curvispinosus</name>
    <dbReference type="NCBI Taxonomy" id="300111"/>
    <lineage>
        <taxon>Eukaryota</taxon>
        <taxon>Metazoa</taxon>
        <taxon>Ecdysozoa</taxon>
        <taxon>Arthropoda</taxon>
        <taxon>Hexapoda</taxon>
        <taxon>Insecta</taxon>
        <taxon>Pterygota</taxon>
        <taxon>Neoptera</taxon>
        <taxon>Endopterygota</taxon>
        <taxon>Hymenoptera</taxon>
        <taxon>Apocrita</taxon>
        <taxon>Aculeata</taxon>
        <taxon>Formicoidea</taxon>
        <taxon>Formicidae</taxon>
        <taxon>Myrmicinae</taxon>
        <taxon>Temnothorax</taxon>
    </lineage>
</organism>
<evidence type="ECO:0000256" key="3">
    <source>
        <dbReference type="ARBA" id="ARBA00022679"/>
    </source>
</evidence>
<dbReference type="InterPro" id="IPR014043">
    <property type="entry name" value="Acyl_transferase_dom"/>
</dbReference>
<dbReference type="Proteomes" id="UP000504618">
    <property type="component" value="Unplaced"/>
</dbReference>
<proteinExistence type="predicted"/>
<name>A0A6J1QDP1_9HYME</name>
<dbReference type="PROSITE" id="PS00606">
    <property type="entry name" value="KS3_1"/>
    <property type="match status" value="1"/>
</dbReference>
<dbReference type="InterPro" id="IPR020841">
    <property type="entry name" value="PKS_Beta-ketoAc_synthase_dom"/>
</dbReference>
<feature type="domain" description="Ketosynthase family 3 (KS3)" evidence="4">
    <location>
        <begin position="34"/>
        <end position="446"/>
    </location>
</feature>
<dbReference type="SUPFAM" id="SSF55048">
    <property type="entry name" value="Probable ACP-binding domain of malonyl-CoA ACP transacylase"/>
    <property type="match status" value="1"/>
</dbReference>
<dbReference type="Pfam" id="PF02801">
    <property type="entry name" value="Ketoacyl-synt_C"/>
    <property type="match status" value="1"/>
</dbReference>
<dbReference type="SMART" id="SM00825">
    <property type="entry name" value="PKS_KS"/>
    <property type="match status" value="1"/>
</dbReference>
<dbReference type="Pfam" id="PF16197">
    <property type="entry name" value="KAsynt_C_assoc"/>
    <property type="match status" value="1"/>
</dbReference>
<dbReference type="AlphaFoldDB" id="A0A6J1QDP1"/>
<dbReference type="Pfam" id="PF00109">
    <property type="entry name" value="ketoacyl-synt"/>
    <property type="match status" value="1"/>
</dbReference>
<dbReference type="CDD" id="cd00833">
    <property type="entry name" value="PKS"/>
    <property type="match status" value="1"/>
</dbReference>
<evidence type="ECO:0000256" key="1">
    <source>
        <dbReference type="ARBA" id="ARBA00022450"/>
    </source>
</evidence>
<keyword evidence="3" id="KW-0808">Transferase</keyword>
<dbReference type="OrthoDB" id="7630912at2759"/>
<evidence type="ECO:0000256" key="2">
    <source>
        <dbReference type="ARBA" id="ARBA00022553"/>
    </source>
</evidence>
<dbReference type="PANTHER" id="PTHR43775">
    <property type="entry name" value="FATTY ACID SYNTHASE"/>
    <property type="match status" value="1"/>
</dbReference>
<evidence type="ECO:0000313" key="5">
    <source>
        <dbReference type="Proteomes" id="UP000504618"/>
    </source>
</evidence>
<dbReference type="Gene3D" id="3.40.47.10">
    <property type="match status" value="1"/>
</dbReference>
<dbReference type="RefSeq" id="XP_024880414.1">
    <property type="nucleotide sequence ID" value="XM_025024646.1"/>
</dbReference>
<dbReference type="GO" id="GO:0006633">
    <property type="term" value="P:fatty acid biosynthetic process"/>
    <property type="evidence" value="ECO:0007669"/>
    <property type="project" value="UniProtKB-UniPathway"/>
</dbReference>
<dbReference type="GeneID" id="112460123"/>
<dbReference type="SMART" id="SM00827">
    <property type="entry name" value="PKS_AT"/>
    <property type="match status" value="1"/>
</dbReference>
<dbReference type="SUPFAM" id="SSF52151">
    <property type="entry name" value="FabD/lysophospholipase-like"/>
    <property type="match status" value="1"/>
</dbReference>
<dbReference type="GO" id="GO:0004315">
    <property type="term" value="F:3-oxoacyl-[acyl-carrier-protein] synthase activity"/>
    <property type="evidence" value="ECO:0007669"/>
    <property type="project" value="InterPro"/>
</dbReference>
<dbReference type="Gene3D" id="3.30.70.3290">
    <property type="match status" value="1"/>
</dbReference>
<keyword evidence="1" id="KW-0596">Phosphopantetheine</keyword>
<dbReference type="InterPro" id="IPR032821">
    <property type="entry name" value="PKS_assoc"/>
</dbReference>
<reference evidence="6" key="1">
    <citation type="submission" date="2025-08" db="UniProtKB">
        <authorList>
            <consortium name="RefSeq"/>
        </authorList>
    </citation>
    <scope>IDENTIFICATION</scope>
    <source>
        <tissue evidence="6">Whole body</tissue>
    </source>
</reference>
<gene>
    <name evidence="6" type="primary">LOC112460123</name>
</gene>
<sequence length="875" mass="97395">MFQLSRCFHFLLNLSILKIDTMNRPNSYNSIDAEEEIVISGIAGRFPNSDNLKEFQENLFNKVDLGSSDHRRWNNSYYNKHAIACYSMPHRIGQVNNIEKFDSEFFNIPATEAHIMEPMTRMLLEHTYEAIIDAGVNPKELRGTRTSVLTALSVSETRSYFSSKPELARLSMIGCNVSFVANQISYWLGVTGQSHNIDSACSSSNVAIVKAYKLIRSGECDAAIIASANLCLHPHIQFQFYHLGVLSPNGYCKPFDEEGAGYMRSDTVAVVYLQKAKNARRIYATLVHGKINCDGFKEEGITFPSVEKQKILLDEFYKECGISPNELSYVEAHATGTLAGDPVEVMSVDQILCAKKNTPLLMGSVKSNIGHSEVASGLCQIAKVLLAMETGIITPTIHLKRPRKELTAIIEGRIKIVTEPTEWEGGYVGINSFGFGGTNSHILLKSNPKQKIDNGASNDDLPKLVAVSGRTEEAVKTIFDYVRNRSTDAEFISLLHHIHNDNIEGHLYRGYMITESKISHNTIIKIEHTSYTKRPICFIFSGLGSQWFGMSRTLMKFPVFAKAIQKCDIVLRPYGILLTDILTYDNKNIFDNIINLLLVLVGLQIGLVDLLTSIGIVSDFIIGHTIGELICGYADGSLTAEETILSAYFIGLALHESKIINGSMAEINLDCKTLKVICPSDIDIACYNSSSNFIVSGPTNSIKAFLTKLQADNISVKRIPCGNIPLHSRYIKPAIVKSEEYLNQILPQEEFRSSKWLTTTAHEYSNILLPLCSKYYTHYLLSPVLFVNAMRSIPKNAVTIEISSQNILQHILNNYLCSTVTNVALYERTENHSGEIFLESIGKLYNAGLQPQIANLYPIEKLPVSRGTSMISPLI</sequence>
<dbReference type="InterPro" id="IPR018201">
    <property type="entry name" value="Ketoacyl_synth_AS"/>
</dbReference>
<dbReference type="Gene3D" id="3.40.366.10">
    <property type="entry name" value="Malonyl-Coenzyme A Acyl Carrier Protein, domain 2"/>
    <property type="match status" value="1"/>
</dbReference>
<evidence type="ECO:0000313" key="6">
    <source>
        <dbReference type="RefSeq" id="XP_024880414.1"/>
    </source>
</evidence>
<dbReference type="PANTHER" id="PTHR43775:SF23">
    <property type="entry name" value="FATTY ACID SYNTHASE 3"/>
    <property type="match status" value="1"/>
</dbReference>
<dbReference type="InterPro" id="IPR014031">
    <property type="entry name" value="Ketoacyl_synth_C"/>
</dbReference>
<dbReference type="UniPathway" id="UPA00094"/>
<evidence type="ECO:0000259" key="4">
    <source>
        <dbReference type="PROSITE" id="PS52004"/>
    </source>
</evidence>
<dbReference type="InterPro" id="IPR050091">
    <property type="entry name" value="PKS_NRPS_Biosynth_Enz"/>
</dbReference>
<dbReference type="Pfam" id="PF00698">
    <property type="entry name" value="Acyl_transf_1"/>
    <property type="match status" value="1"/>
</dbReference>
<dbReference type="InterPro" id="IPR016035">
    <property type="entry name" value="Acyl_Trfase/lysoPLipase"/>
</dbReference>
<dbReference type="InterPro" id="IPR001227">
    <property type="entry name" value="Ac_transferase_dom_sf"/>
</dbReference>